<evidence type="ECO:0000256" key="5">
    <source>
        <dbReference type="ARBA" id="ARBA00023849"/>
    </source>
</evidence>
<evidence type="ECO:0000256" key="2">
    <source>
        <dbReference type="ARBA" id="ARBA00022490"/>
    </source>
</evidence>
<evidence type="ECO:0000313" key="9">
    <source>
        <dbReference type="WBParaSite" id="PSAMB.scaffold120size76228.g2158.t1"/>
    </source>
</evidence>
<keyword evidence="8" id="KW-1185">Reference proteome</keyword>
<comment type="subcellular location">
    <subcellularLocation>
        <location evidence="1">Cytoplasm</location>
    </subcellularLocation>
</comment>
<evidence type="ECO:0000256" key="3">
    <source>
        <dbReference type="ARBA" id="ARBA00023284"/>
    </source>
</evidence>
<sequence>MGVPEFKDFFDGEVFLDSEKRFYGPKERWLPLWHGVLRCDTYAHGFRAKKNGVKGNVKGEGRLLGGVFMFGPGDQGITFEHFERSWGDHAKIPDIMAVINRVKRN</sequence>
<dbReference type="AlphaFoldDB" id="A0A914US64"/>
<evidence type="ECO:0000313" key="8">
    <source>
        <dbReference type="Proteomes" id="UP000887566"/>
    </source>
</evidence>
<dbReference type="WBParaSite" id="PSAMB.scaffold120size76228.g2158.t1">
    <property type="protein sequence ID" value="PSAMB.scaffold120size76228.g2158.t1"/>
    <property type="gene ID" value="PSAMB.scaffold120size76228.g2158"/>
</dbReference>
<dbReference type="InterPro" id="IPR032801">
    <property type="entry name" value="PXL2A/B/C"/>
</dbReference>
<evidence type="ECO:0000256" key="7">
    <source>
        <dbReference type="ARBA" id="ARBA00032129"/>
    </source>
</evidence>
<name>A0A914US64_9BILA</name>
<dbReference type="GO" id="GO:0005737">
    <property type="term" value="C:cytoplasm"/>
    <property type="evidence" value="ECO:0007669"/>
    <property type="project" value="UniProtKB-SubCell"/>
</dbReference>
<evidence type="ECO:0000256" key="1">
    <source>
        <dbReference type="ARBA" id="ARBA00004496"/>
    </source>
</evidence>
<protein>
    <recommendedName>
        <fullName evidence="5">Peroxiredoxin-like 2A</fullName>
    </recommendedName>
    <alternativeName>
        <fullName evidence="7">Peroxiredoxin-like 2 activated in M-CSF stimulated monocytes</fullName>
    </alternativeName>
    <alternativeName>
        <fullName evidence="6">Redox-regulatory protein FAM213A</fullName>
    </alternativeName>
</protein>
<dbReference type="Pfam" id="PF13911">
    <property type="entry name" value="AhpC-TSA_2"/>
    <property type="match status" value="1"/>
</dbReference>
<evidence type="ECO:0000256" key="4">
    <source>
        <dbReference type="ARBA" id="ARBA00023787"/>
    </source>
</evidence>
<proteinExistence type="inferred from homology"/>
<dbReference type="GO" id="GO:0016209">
    <property type="term" value="F:antioxidant activity"/>
    <property type="evidence" value="ECO:0007669"/>
    <property type="project" value="TreeGrafter"/>
</dbReference>
<evidence type="ECO:0000256" key="6">
    <source>
        <dbReference type="ARBA" id="ARBA00032058"/>
    </source>
</evidence>
<dbReference type="Proteomes" id="UP000887566">
    <property type="component" value="Unplaced"/>
</dbReference>
<reference evidence="9" key="1">
    <citation type="submission" date="2022-11" db="UniProtKB">
        <authorList>
            <consortium name="WormBaseParasite"/>
        </authorList>
    </citation>
    <scope>IDENTIFICATION</scope>
</reference>
<accession>A0A914US64</accession>
<comment type="similarity">
    <text evidence="4">Belongs to the peroxiredoxin-like PRXL2 family. PRXL2A subfamily.</text>
</comment>
<keyword evidence="2" id="KW-0963">Cytoplasm</keyword>
<keyword evidence="3" id="KW-0676">Redox-active center</keyword>
<dbReference type="PANTHER" id="PTHR28630:SF31">
    <property type="entry name" value="PEROXIREDOXIN-LIKE 2A"/>
    <property type="match status" value="1"/>
</dbReference>
<dbReference type="PANTHER" id="PTHR28630">
    <property type="match status" value="1"/>
</dbReference>
<organism evidence="8 9">
    <name type="scientific">Plectus sambesii</name>
    <dbReference type="NCBI Taxonomy" id="2011161"/>
    <lineage>
        <taxon>Eukaryota</taxon>
        <taxon>Metazoa</taxon>
        <taxon>Ecdysozoa</taxon>
        <taxon>Nematoda</taxon>
        <taxon>Chromadorea</taxon>
        <taxon>Plectida</taxon>
        <taxon>Plectina</taxon>
        <taxon>Plectoidea</taxon>
        <taxon>Plectidae</taxon>
        <taxon>Plectus</taxon>
    </lineage>
</organism>